<name>A0A454CS55_VIBHA</name>
<accession>A0A454CS55</accession>
<organism evidence="1 2">
    <name type="scientific">Vibrio harveyi</name>
    <name type="common">Beneckea harveyi</name>
    <dbReference type="NCBI Taxonomy" id="669"/>
    <lineage>
        <taxon>Bacteria</taxon>
        <taxon>Pseudomonadati</taxon>
        <taxon>Pseudomonadota</taxon>
        <taxon>Gammaproteobacteria</taxon>
        <taxon>Vibrionales</taxon>
        <taxon>Vibrionaceae</taxon>
        <taxon>Vibrio</taxon>
    </lineage>
</organism>
<feature type="non-terminal residue" evidence="1">
    <location>
        <position position="1"/>
    </location>
</feature>
<dbReference type="AlphaFoldDB" id="A0A454CS55"/>
<evidence type="ECO:0000313" key="1">
    <source>
        <dbReference type="EMBL" id="EKM29228.1"/>
    </source>
</evidence>
<dbReference type="Proteomes" id="UP000008367">
    <property type="component" value="Unassembled WGS sequence"/>
</dbReference>
<feature type="non-terminal residue" evidence="1">
    <location>
        <position position="75"/>
    </location>
</feature>
<comment type="caution">
    <text evidence="1">The sequence shown here is derived from an EMBL/GenBank/DDBJ whole genome shotgun (WGS) entry which is preliminary data.</text>
</comment>
<proteinExistence type="predicted"/>
<sequence>LLDEQFSMDSIKNMDEFTAITIARHLALYEQNQTKLEGFLYQVQSEFDALPDELNLWMGILNYKLGNLDKAKTLL</sequence>
<evidence type="ECO:0000313" key="2">
    <source>
        <dbReference type="Proteomes" id="UP000008367"/>
    </source>
</evidence>
<gene>
    <name evidence="1" type="ORF">VCHENC02_4948B</name>
</gene>
<dbReference type="EMBL" id="AJSR01002188">
    <property type="protein sequence ID" value="EKM29228.1"/>
    <property type="molecule type" value="Genomic_DNA"/>
</dbReference>
<reference evidence="1 2" key="1">
    <citation type="submission" date="2012-10" db="EMBL/GenBank/DDBJ databases">
        <title>Genome sequence of Vibrio Cholerae HENC-02.</title>
        <authorList>
            <person name="Eppinger M."/>
            <person name="Hasan N.A."/>
            <person name="Sengamalay N."/>
            <person name="Hine E."/>
            <person name="Su Q."/>
            <person name="Daugherty S.C."/>
            <person name="Young S."/>
            <person name="Sadzewicz L."/>
            <person name="Tallon L."/>
            <person name="Cebula T.A."/>
            <person name="Ravel J."/>
            <person name="Colwell R.R."/>
        </authorList>
    </citation>
    <scope>NUCLEOTIDE SEQUENCE [LARGE SCALE GENOMIC DNA]</scope>
    <source>
        <strain evidence="1 2">HENC-02</strain>
    </source>
</reference>
<protein>
    <submittedName>
        <fullName evidence="1">Putative transcriptional regulator</fullName>
    </submittedName>
</protein>